<proteinExistence type="predicted"/>
<dbReference type="Proteomes" id="UP000499080">
    <property type="component" value="Unassembled WGS sequence"/>
</dbReference>
<feature type="region of interest" description="Disordered" evidence="1">
    <location>
        <begin position="1"/>
        <end position="20"/>
    </location>
</feature>
<gene>
    <name evidence="2" type="ORF">AVEN_238620_1</name>
</gene>
<organism evidence="2 3">
    <name type="scientific">Araneus ventricosus</name>
    <name type="common">Orbweaver spider</name>
    <name type="synonym">Epeira ventricosa</name>
    <dbReference type="NCBI Taxonomy" id="182803"/>
    <lineage>
        <taxon>Eukaryota</taxon>
        <taxon>Metazoa</taxon>
        <taxon>Ecdysozoa</taxon>
        <taxon>Arthropoda</taxon>
        <taxon>Chelicerata</taxon>
        <taxon>Arachnida</taxon>
        <taxon>Araneae</taxon>
        <taxon>Araneomorphae</taxon>
        <taxon>Entelegynae</taxon>
        <taxon>Araneoidea</taxon>
        <taxon>Araneidae</taxon>
        <taxon>Araneus</taxon>
    </lineage>
</organism>
<dbReference type="AlphaFoldDB" id="A0A4Y2R748"/>
<reference evidence="2 3" key="1">
    <citation type="journal article" date="2019" name="Sci. Rep.">
        <title>Orb-weaving spider Araneus ventricosus genome elucidates the spidroin gene catalogue.</title>
        <authorList>
            <person name="Kono N."/>
            <person name="Nakamura H."/>
            <person name="Ohtoshi R."/>
            <person name="Moran D.A.P."/>
            <person name="Shinohara A."/>
            <person name="Yoshida Y."/>
            <person name="Fujiwara M."/>
            <person name="Mori M."/>
            <person name="Tomita M."/>
            <person name="Arakawa K."/>
        </authorList>
    </citation>
    <scope>NUCLEOTIDE SEQUENCE [LARGE SCALE GENOMIC DNA]</scope>
</reference>
<keyword evidence="3" id="KW-1185">Reference proteome</keyword>
<name>A0A4Y2R748_ARAVE</name>
<sequence>MRRRSVVGPKSQSYSHHTSPPCGGEVWWVQSPRVTPTTLLLHAAEKCGGFKVPELLPPHFSSMRRRSVVGPKSQSYSHHTSPPSGGEVWWVQSPRVTPFYFQHYLASSQGPVAPSRTFSLPLHFISHLAMRRQVEFYSFMQDAKKVQWTLCTCRHSHVTAGRRKQLIGVELSDKNA</sequence>
<dbReference type="EMBL" id="BGPR01015962">
    <property type="protein sequence ID" value="GBN71310.1"/>
    <property type="molecule type" value="Genomic_DNA"/>
</dbReference>
<evidence type="ECO:0000256" key="1">
    <source>
        <dbReference type="SAM" id="MobiDB-lite"/>
    </source>
</evidence>
<comment type="caution">
    <text evidence="2">The sequence shown here is derived from an EMBL/GenBank/DDBJ whole genome shotgun (WGS) entry which is preliminary data.</text>
</comment>
<accession>A0A4Y2R748</accession>
<evidence type="ECO:0000313" key="2">
    <source>
        <dbReference type="EMBL" id="GBN71310.1"/>
    </source>
</evidence>
<protein>
    <submittedName>
        <fullName evidence="2">Uncharacterized protein</fullName>
    </submittedName>
</protein>
<evidence type="ECO:0000313" key="3">
    <source>
        <dbReference type="Proteomes" id="UP000499080"/>
    </source>
</evidence>